<dbReference type="Pfam" id="PF12480">
    <property type="entry name" value="GARIL_Rab2_bd"/>
    <property type="match status" value="1"/>
</dbReference>
<dbReference type="AlphaFoldDB" id="A0A8B7SUR1"/>
<organism evidence="4 5">
    <name type="scientific">Hipposideros armiger</name>
    <name type="common">Great Himalayan leaf-nosed bat</name>
    <dbReference type="NCBI Taxonomy" id="186990"/>
    <lineage>
        <taxon>Eukaryota</taxon>
        <taxon>Metazoa</taxon>
        <taxon>Chordata</taxon>
        <taxon>Craniata</taxon>
        <taxon>Vertebrata</taxon>
        <taxon>Euteleostomi</taxon>
        <taxon>Mammalia</taxon>
        <taxon>Eutheria</taxon>
        <taxon>Laurasiatheria</taxon>
        <taxon>Chiroptera</taxon>
        <taxon>Yinpterochiroptera</taxon>
        <taxon>Rhinolophoidea</taxon>
        <taxon>Hipposideridae</taxon>
        <taxon>Hipposideros</taxon>
    </lineage>
</organism>
<name>A0A8B7SUR1_HIPAR</name>
<evidence type="ECO:0000313" key="5">
    <source>
        <dbReference type="RefSeq" id="XP_019517122.1"/>
    </source>
</evidence>
<dbReference type="GO" id="GO:0005634">
    <property type="term" value="C:nucleus"/>
    <property type="evidence" value="ECO:0007669"/>
    <property type="project" value="TreeGrafter"/>
</dbReference>
<evidence type="ECO:0000313" key="4">
    <source>
        <dbReference type="Proteomes" id="UP000694851"/>
    </source>
</evidence>
<keyword evidence="4" id="KW-1185">Reference proteome</keyword>
<dbReference type="PANTHER" id="PTHR22574">
    <property type="match status" value="1"/>
</dbReference>
<proteinExistence type="inferred from homology"/>
<dbReference type="PANTHER" id="PTHR22574:SF16">
    <property type="entry name" value="GOLGI ASSOCIATED RAB2 INTERACTOR FAMILY MEMBER 6"/>
    <property type="match status" value="1"/>
</dbReference>
<dbReference type="OrthoDB" id="9942703at2759"/>
<dbReference type="Proteomes" id="UP000694851">
    <property type="component" value="Unplaced"/>
</dbReference>
<feature type="domain" description="Golgi associated RAB2 interactor protein-like Rab2B-binding" evidence="3">
    <location>
        <begin position="140"/>
        <end position="207"/>
    </location>
</feature>
<gene>
    <name evidence="5" type="primary">LOC109392888</name>
</gene>
<dbReference type="KEGG" id="hai:109392888"/>
<reference evidence="5" key="1">
    <citation type="submission" date="2025-08" db="UniProtKB">
        <authorList>
            <consortium name="RefSeq"/>
        </authorList>
    </citation>
    <scope>IDENTIFICATION</scope>
    <source>
        <tissue evidence="5">Muscle</tissue>
    </source>
</reference>
<dbReference type="RefSeq" id="XP_019517122.1">
    <property type="nucleotide sequence ID" value="XM_019661577.1"/>
</dbReference>
<dbReference type="GeneID" id="109392888"/>
<accession>A0A8B7SUR1</accession>
<evidence type="ECO:0000259" key="3">
    <source>
        <dbReference type="Pfam" id="PF12480"/>
    </source>
</evidence>
<dbReference type="InterPro" id="IPR022168">
    <property type="entry name" value="GARIL-like_Rab2B-bd"/>
</dbReference>
<comment type="similarity">
    <text evidence="1">Belongs to the GARIN family.</text>
</comment>
<evidence type="ECO:0000256" key="1">
    <source>
        <dbReference type="ARBA" id="ARBA00038379"/>
    </source>
</evidence>
<protein>
    <submittedName>
        <fullName evidence="5">Protein FAM71A-like</fullName>
    </submittedName>
</protein>
<sequence>MVSKAESRAAVRPRLSSGEDVQAAMGSMRTLASLSVRSSPVSHMFMNSSGKLQKQLRKGEFAMFKHSPVFESDFIQVSRKGYSIDMHNTVQMVTVGITFSSPSLAMPDIMLLARPAGDHEVSAGHDQDTKGRGLKSAKSKLELTRLLPLKFVKLSIFHHEKKQLRLKLATGRSFYLQLCPSEDGKEDVFAQWEDLVFLLRPPVEAYSGMQAELASDMLDLPVLENEDKKSPEAVEVHGEGQQDQVSVWSLPMDIEVSEATSPAHVASE</sequence>
<feature type="region of interest" description="Disordered" evidence="2">
    <location>
        <begin position="1"/>
        <end position="22"/>
    </location>
</feature>
<evidence type="ECO:0000256" key="2">
    <source>
        <dbReference type="SAM" id="MobiDB-lite"/>
    </source>
</evidence>